<dbReference type="GO" id="GO:0052621">
    <property type="term" value="F:diguanylate cyclase activity"/>
    <property type="evidence" value="ECO:0007669"/>
    <property type="project" value="UniProtKB-EC"/>
</dbReference>
<evidence type="ECO:0000256" key="2">
    <source>
        <dbReference type="ARBA" id="ARBA00034247"/>
    </source>
</evidence>
<dbReference type="Gene3D" id="3.30.450.20">
    <property type="entry name" value="PAS domain"/>
    <property type="match status" value="1"/>
</dbReference>
<feature type="domain" description="GGDEF" evidence="3">
    <location>
        <begin position="185"/>
        <end position="323"/>
    </location>
</feature>
<dbReference type="EC" id="2.7.7.65" evidence="1"/>
<gene>
    <name evidence="4" type="ORF">GEV02_31280</name>
</gene>
<dbReference type="AlphaFoldDB" id="A0A6A7NC02"/>
<dbReference type="FunFam" id="3.30.70.270:FF:000001">
    <property type="entry name" value="Diguanylate cyclase domain protein"/>
    <property type="match status" value="1"/>
</dbReference>
<dbReference type="InterPro" id="IPR050469">
    <property type="entry name" value="Diguanylate_Cyclase"/>
</dbReference>
<dbReference type="Pfam" id="PF00990">
    <property type="entry name" value="GGDEF"/>
    <property type="match status" value="1"/>
</dbReference>
<comment type="catalytic activity">
    <reaction evidence="2">
        <text>2 GTP = 3',3'-c-di-GMP + 2 diphosphate</text>
        <dbReference type="Rhea" id="RHEA:24898"/>
        <dbReference type="ChEBI" id="CHEBI:33019"/>
        <dbReference type="ChEBI" id="CHEBI:37565"/>
        <dbReference type="ChEBI" id="CHEBI:58805"/>
        <dbReference type="EC" id="2.7.7.65"/>
    </reaction>
</comment>
<evidence type="ECO:0000259" key="3">
    <source>
        <dbReference type="PROSITE" id="PS50887"/>
    </source>
</evidence>
<dbReference type="GO" id="GO:1902201">
    <property type="term" value="P:negative regulation of bacterial-type flagellum-dependent cell motility"/>
    <property type="evidence" value="ECO:0007669"/>
    <property type="project" value="TreeGrafter"/>
</dbReference>
<evidence type="ECO:0000256" key="1">
    <source>
        <dbReference type="ARBA" id="ARBA00012528"/>
    </source>
</evidence>
<dbReference type="CDD" id="cd00130">
    <property type="entry name" value="PAS"/>
    <property type="match status" value="1"/>
</dbReference>
<dbReference type="PANTHER" id="PTHR45138">
    <property type="entry name" value="REGULATORY COMPONENTS OF SENSORY TRANSDUCTION SYSTEM"/>
    <property type="match status" value="1"/>
</dbReference>
<dbReference type="InterPro" id="IPR000160">
    <property type="entry name" value="GGDEF_dom"/>
</dbReference>
<dbReference type="RefSeq" id="WP_152841708.1">
    <property type="nucleotide sequence ID" value="NZ_WHUG01000023.1"/>
</dbReference>
<organism evidence="4 5">
    <name type="scientific">Rugamonas aquatica</name>
    <dbReference type="NCBI Taxonomy" id="2743357"/>
    <lineage>
        <taxon>Bacteria</taxon>
        <taxon>Pseudomonadati</taxon>
        <taxon>Pseudomonadota</taxon>
        <taxon>Betaproteobacteria</taxon>
        <taxon>Burkholderiales</taxon>
        <taxon>Oxalobacteraceae</taxon>
        <taxon>Telluria group</taxon>
        <taxon>Rugamonas</taxon>
    </lineage>
</organism>
<dbReference type="InterPro" id="IPR000014">
    <property type="entry name" value="PAS"/>
</dbReference>
<keyword evidence="5" id="KW-1185">Reference proteome</keyword>
<dbReference type="GO" id="GO:0005886">
    <property type="term" value="C:plasma membrane"/>
    <property type="evidence" value="ECO:0007669"/>
    <property type="project" value="TreeGrafter"/>
</dbReference>
<dbReference type="PROSITE" id="PS50887">
    <property type="entry name" value="GGDEF"/>
    <property type="match status" value="1"/>
</dbReference>
<dbReference type="GO" id="GO:0043709">
    <property type="term" value="P:cell adhesion involved in single-species biofilm formation"/>
    <property type="evidence" value="ECO:0007669"/>
    <property type="project" value="TreeGrafter"/>
</dbReference>
<dbReference type="NCBIfam" id="TIGR00254">
    <property type="entry name" value="GGDEF"/>
    <property type="match status" value="1"/>
</dbReference>
<dbReference type="InterPro" id="IPR043128">
    <property type="entry name" value="Rev_trsase/Diguanyl_cyclase"/>
</dbReference>
<dbReference type="InterPro" id="IPR035965">
    <property type="entry name" value="PAS-like_dom_sf"/>
</dbReference>
<dbReference type="PANTHER" id="PTHR45138:SF9">
    <property type="entry name" value="DIGUANYLATE CYCLASE DGCM-RELATED"/>
    <property type="match status" value="1"/>
</dbReference>
<dbReference type="SUPFAM" id="SSF55073">
    <property type="entry name" value="Nucleotide cyclase"/>
    <property type="match status" value="1"/>
</dbReference>
<comment type="caution">
    <text evidence="4">The sequence shown here is derived from an EMBL/GenBank/DDBJ whole genome shotgun (WGS) entry which is preliminary data.</text>
</comment>
<dbReference type="Gene3D" id="3.30.70.270">
    <property type="match status" value="1"/>
</dbReference>
<dbReference type="InterPro" id="IPR029787">
    <property type="entry name" value="Nucleotide_cyclase"/>
</dbReference>
<dbReference type="CDD" id="cd01949">
    <property type="entry name" value="GGDEF"/>
    <property type="match status" value="1"/>
</dbReference>
<protein>
    <recommendedName>
        <fullName evidence="1">diguanylate cyclase</fullName>
        <ecNumber evidence="1">2.7.7.65</ecNumber>
    </recommendedName>
</protein>
<reference evidence="4 5" key="1">
    <citation type="submission" date="2019-10" db="EMBL/GenBank/DDBJ databases">
        <title>Two novel species isolated from a subtropical stream in China.</title>
        <authorList>
            <person name="Lu H."/>
        </authorList>
    </citation>
    <scope>NUCLEOTIDE SEQUENCE [LARGE SCALE GENOMIC DNA]</scope>
    <source>
        <strain evidence="4 5">FT29W</strain>
    </source>
</reference>
<name>A0A6A7NC02_9BURK</name>
<evidence type="ECO:0000313" key="5">
    <source>
        <dbReference type="Proteomes" id="UP000440498"/>
    </source>
</evidence>
<dbReference type="Proteomes" id="UP000440498">
    <property type="component" value="Unassembled WGS sequence"/>
</dbReference>
<dbReference type="EMBL" id="WHUG01000023">
    <property type="protein sequence ID" value="MQA42626.1"/>
    <property type="molecule type" value="Genomic_DNA"/>
</dbReference>
<proteinExistence type="predicted"/>
<dbReference type="SMART" id="SM00267">
    <property type="entry name" value="GGDEF"/>
    <property type="match status" value="1"/>
</dbReference>
<evidence type="ECO:0000313" key="4">
    <source>
        <dbReference type="EMBL" id="MQA42626.1"/>
    </source>
</evidence>
<sequence>MMNPLNEAHRLHLLHSVLCTVNLGAIVLDNERRIVLWNSWMIKHSGLGHDKVIGADFFTVCPGLRGGRMEAAIQQALYNNFPSLLSQTLNKAPFALHASPVAAARNERIQQAVEVTPIAVEGAPRHCLIQISDVSIAVGREKLLREQAMVLRSQTFADGLTGIANRRHFDVAMEKEHRRAKRGGTPLSLLMIDIDHFKAYNDHYGHQKGDQCLIQVAAALAGMLKRPCDLMARYGGEEFAMILPETDVEQATVMAEAIRARAQELAIPHERNNAELRQVTVSIGIATQKVDTAVEIEALIGAADRALYLAKRNGRNRIESMLPA</sequence>
<accession>A0A6A7NC02</accession>
<dbReference type="SUPFAM" id="SSF55785">
    <property type="entry name" value="PYP-like sensor domain (PAS domain)"/>
    <property type="match status" value="1"/>
</dbReference>